<name>A0ABD6C501_9EURY</name>
<reference evidence="3 4" key="1">
    <citation type="journal article" date="2019" name="Int. J. Syst. Evol. Microbiol.">
        <title>The Global Catalogue of Microorganisms (GCM) 10K type strain sequencing project: providing services to taxonomists for standard genome sequencing and annotation.</title>
        <authorList>
            <consortium name="The Broad Institute Genomics Platform"/>
            <consortium name="The Broad Institute Genome Sequencing Center for Infectious Disease"/>
            <person name="Wu L."/>
            <person name="Ma J."/>
        </authorList>
    </citation>
    <scope>NUCLEOTIDE SEQUENCE [LARGE SCALE GENOMIC DNA]</scope>
    <source>
        <strain evidence="3 4">CGMCC 1.12689</strain>
    </source>
</reference>
<feature type="compositionally biased region" description="Basic and acidic residues" evidence="1">
    <location>
        <begin position="20"/>
        <end position="29"/>
    </location>
</feature>
<dbReference type="RefSeq" id="WP_256418810.1">
    <property type="nucleotide sequence ID" value="NZ_JANHDL010000009.1"/>
</dbReference>
<evidence type="ECO:0000259" key="2">
    <source>
        <dbReference type="Pfam" id="PF23437"/>
    </source>
</evidence>
<evidence type="ECO:0000313" key="4">
    <source>
        <dbReference type="Proteomes" id="UP001597185"/>
    </source>
</evidence>
<accession>A0ABD6C501</accession>
<evidence type="ECO:0000313" key="3">
    <source>
        <dbReference type="EMBL" id="MFD1571892.1"/>
    </source>
</evidence>
<feature type="region of interest" description="Disordered" evidence="1">
    <location>
        <begin position="1"/>
        <end position="29"/>
    </location>
</feature>
<dbReference type="EMBL" id="JBHUDB010000018">
    <property type="protein sequence ID" value="MFD1571892.1"/>
    <property type="molecule type" value="Genomic_DNA"/>
</dbReference>
<dbReference type="AlphaFoldDB" id="A0ABD6C501"/>
<protein>
    <recommendedName>
        <fullName evidence="2">DUF7122 domain-containing protein</fullName>
    </recommendedName>
</protein>
<evidence type="ECO:0000256" key="1">
    <source>
        <dbReference type="SAM" id="MobiDB-lite"/>
    </source>
</evidence>
<sequence length="184" mass="20271">MSDRDAAGDGESGPTNVGQRFDRLPKTPADRVVEGRASRAEVLDWFDKRFGIGPSVLEGYSFWEKGAGKIWVFNGEATDPSEVEAIGMTLLRTRQEHWKPTGRAASRFGAHATRNVIELDPAQAARFAAGEDQDLREWEGDWGYLIATHEIAGEQVPIGVGLYLYDELRSVVPKGSRADLPVVE</sequence>
<dbReference type="Pfam" id="PF23437">
    <property type="entry name" value="DUF7122"/>
    <property type="match status" value="1"/>
</dbReference>
<organism evidence="3 4">
    <name type="scientific">Halorubrum laminariae</name>
    <dbReference type="NCBI Taxonomy" id="1433523"/>
    <lineage>
        <taxon>Archaea</taxon>
        <taxon>Methanobacteriati</taxon>
        <taxon>Methanobacteriota</taxon>
        <taxon>Stenosarchaea group</taxon>
        <taxon>Halobacteria</taxon>
        <taxon>Halobacteriales</taxon>
        <taxon>Haloferacaceae</taxon>
        <taxon>Halorubrum</taxon>
    </lineage>
</organism>
<dbReference type="Proteomes" id="UP001597185">
    <property type="component" value="Unassembled WGS sequence"/>
</dbReference>
<feature type="domain" description="DUF7122" evidence="2">
    <location>
        <begin position="13"/>
        <end position="87"/>
    </location>
</feature>
<gene>
    <name evidence="3" type="ORF">ACFR9T_15115</name>
</gene>
<keyword evidence="4" id="KW-1185">Reference proteome</keyword>
<dbReference type="InterPro" id="IPR055546">
    <property type="entry name" value="DUF7122"/>
</dbReference>
<proteinExistence type="predicted"/>
<comment type="caution">
    <text evidence="3">The sequence shown here is derived from an EMBL/GenBank/DDBJ whole genome shotgun (WGS) entry which is preliminary data.</text>
</comment>